<evidence type="ECO:0000256" key="4">
    <source>
        <dbReference type="ARBA" id="ARBA00023098"/>
    </source>
</evidence>
<keyword evidence="11" id="KW-1185">Reference proteome</keyword>
<dbReference type="OrthoDB" id="9803968at2"/>
<dbReference type="InterPro" id="IPR025110">
    <property type="entry name" value="AMP-bd_C"/>
</dbReference>
<protein>
    <recommendedName>
        <fullName evidence="7">3-methylmercaptopropionyl-CoA ligase</fullName>
        <ecNumber evidence="6">6.2.1.44</ecNumber>
    </recommendedName>
</protein>
<evidence type="ECO:0000256" key="7">
    <source>
        <dbReference type="ARBA" id="ARBA00067668"/>
    </source>
</evidence>
<comment type="similarity">
    <text evidence="1">Belongs to the ATP-dependent AMP-binding enzyme family.</text>
</comment>
<dbReference type="SUPFAM" id="SSF56801">
    <property type="entry name" value="Acetyl-CoA synthetase-like"/>
    <property type="match status" value="1"/>
</dbReference>
<dbReference type="InterPro" id="IPR000873">
    <property type="entry name" value="AMP-dep_synth/lig_dom"/>
</dbReference>
<dbReference type="InterPro" id="IPR020845">
    <property type="entry name" value="AMP-binding_CS"/>
</dbReference>
<dbReference type="Pfam" id="PF00501">
    <property type="entry name" value="AMP-binding"/>
    <property type="match status" value="1"/>
</dbReference>
<keyword evidence="4" id="KW-0443">Lipid metabolism</keyword>
<reference evidence="11" key="1">
    <citation type="submission" date="2018-03" db="EMBL/GenBank/DDBJ databases">
        <authorList>
            <person name="Rodrigo-Torres L."/>
            <person name="Arahal R. D."/>
            <person name="Lucena T."/>
        </authorList>
    </citation>
    <scope>NUCLEOTIDE SEQUENCE [LARGE SCALE GENOMIC DNA]</scope>
    <source>
        <strain evidence="11">CECT 8871</strain>
    </source>
</reference>
<evidence type="ECO:0000256" key="2">
    <source>
        <dbReference type="ARBA" id="ARBA00022598"/>
    </source>
</evidence>
<accession>A0A2R8APB0</accession>
<evidence type="ECO:0000256" key="3">
    <source>
        <dbReference type="ARBA" id="ARBA00022832"/>
    </source>
</evidence>
<gene>
    <name evidence="10" type="primary">dmdB</name>
    <name evidence="10" type="ORF">PRI8871_00431</name>
</gene>
<evidence type="ECO:0000259" key="8">
    <source>
        <dbReference type="Pfam" id="PF00501"/>
    </source>
</evidence>
<feature type="domain" description="AMP-binding enzyme C-terminal" evidence="9">
    <location>
        <begin position="450"/>
        <end position="524"/>
    </location>
</feature>
<evidence type="ECO:0000256" key="5">
    <source>
        <dbReference type="ARBA" id="ARBA00051915"/>
    </source>
</evidence>
<dbReference type="RefSeq" id="WP_108885179.1">
    <property type="nucleotide sequence ID" value="NZ_OMOJ01000001.1"/>
</dbReference>
<sequence>MQAMMMNQPLSIIEILRYAAGGHPGAGIVSVRTEGDIHRQTYAQTYKRVAQLSHALGKLGVQEGDRVATLAWNGYRHFELYYATAGIGAVCHTINPRLSAEQMLYIIKHADDHVLCLDVTFVPLIEALAEHLPSDLVFVLMTDRAHMPESQIDFLCYEDLIADQPDIYDWPNLPENAAAGLCYTSGTTGHPKGALYSHRSTVLHAFSVAVALSKSLTEGGRILPVVPLFHVNAWGLPYAAPLTGASLIMPGPKLDGPSLFSLMDSESVTSAWGVPTVWQGLRAEIVSQGRNPNGLSQVVIGGSAAPRSMIEGFEKSGVEVCHAWGMTEMSPVGTHGLLSEPQRKLPYEEQMRLKSKQGRRLFGVELKIVDDHGNPLPHDGKASGELFVRGNTVIAGYFHNSDATADAFDHDGWFGTGDIASIDDMGFLTIQDRSKDLIKSGGEWISSIDLENIVMAHPKVASCAVIAVAHPKWDERPLLVVVPAGDDRPTLDELHEALLEHVAKWQLPDDMVFVESLPLTATGKVSKLTLRQKFGDHKLPDVD</sequence>
<dbReference type="PANTHER" id="PTHR43859:SF4">
    <property type="entry name" value="BUTANOATE--COA LIGASE AAE1-RELATED"/>
    <property type="match status" value="1"/>
</dbReference>
<evidence type="ECO:0000256" key="6">
    <source>
        <dbReference type="ARBA" id="ARBA00066616"/>
    </source>
</evidence>
<keyword evidence="3" id="KW-0276">Fatty acid metabolism</keyword>
<keyword evidence="2 10" id="KW-0436">Ligase</keyword>
<dbReference type="AlphaFoldDB" id="A0A2R8APB0"/>
<dbReference type="Pfam" id="PF13193">
    <property type="entry name" value="AMP-binding_C"/>
    <property type="match status" value="1"/>
</dbReference>
<dbReference type="EMBL" id="OMOJ01000001">
    <property type="protein sequence ID" value="SPF77845.1"/>
    <property type="molecule type" value="Genomic_DNA"/>
</dbReference>
<organism evidence="10 11">
    <name type="scientific">Pseudoprimorskyibacter insulae</name>
    <dbReference type="NCBI Taxonomy" id="1695997"/>
    <lineage>
        <taxon>Bacteria</taxon>
        <taxon>Pseudomonadati</taxon>
        <taxon>Pseudomonadota</taxon>
        <taxon>Alphaproteobacteria</taxon>
        <taxon>Rhodobacterales</taxon>
        <taxon>Paracoccaceae</taxon>
        <taxon>Pseudoprimorskyibacter</taxon>
    </lineage>
</organism>
<dbReference type="Gene3D" id="3.40.50.12780">
    <property type="entry name" value="N-terminal domain of ligase-like"/>
    <property type="match status" value="1"/>
</dbReference>
<dbReference type="PROSITE" id="PS00455">
    <property type="entry name" value="AMP_BINDING"/>
    <property type="match status" value="1"/>
</dbReference>
<evidence type="ECO:0000259" key="9">
    <source>
        <dbReference type="Pfam" id="PF13193"/>
    </source>
</evidence>
<dbReference type="Gene3D" id="3.30.300.30">
    <property type="match status" value="1"/>
</dbReference>
<name>A0A2R8APB0_9RHOB</name>
<dbReference type="GO" id="GO:0006631">
    <property type="term" value="P:fatty acid metabolic process"/>
    <property type="evidence" value="ECO:0007669"/>
    <property type="project" value="UniProtKB-KW"/>
</dbReference>
<dbReference type="Proteomes" id="UP000244904">
    <property type="component" value="Unassembled WGS sequence"/>
</dbReference>
<evidence type="ECO:0000256" key="1">
    <source>
        <dbReference type="ARBA" id="ARBA00006432"/>
    </source>
</evidence>
<evidence type="ECO:0000313" key="11">
    <source>
        <dbReference type="Proteomes" id="UP000244904"/>
    </source>
</evidence>
<comment type="catalytic activity">
    <reaction evidence="5">
        <text>3-(methylsulfanyl)propanoate + ATP + CoA = 3-(methylsulfanyl)propanoyl-CoA + AMP + diphosphate</text>
        <dbReference type="Rhea" id="RHEA:43052"/>
        <dbReference type="ChEBI" id="CHEBI:30616"/>
        <dbReference type="ChEBI" id="CHEBI:33019"/>
        <dbReference type="ChEBI" id="CHEBI:49016"/>
        <dbReference type="ChEBI" id="CHEBI:57287"/>
        <dbReference type="ChEBI" id="CHEBI:82815"/>
        <dbReference type="ChEBI" id="CHEBI:456215"/>
        <dbReference type="EC" id="6.2.1.44"/>
    </reaction>
    <physiologicalReaction direction="left-to-right" evidence="5">
        <dbReference type="Rhea" id="RHEA:43053"/>
    </physiologicalReaction>
</comment>
<dbReference type="FunFam" id="3.30.300.30:FF:000008">
    <property type="entry name" value="2,3-dihydroxybenzoate-AMP ligase"/>
    <property type="match status" value="1"/>
</dbReference>
<dbReference type="PANTHER" id="PTHR43859">
    <property type="entry name" value="ACYL-ACTIVATING ENZYME"/>
    <property type="match status" value="1"/>
</dbReference>
<proteinExistence type="inferred from homology"/>
<dbReference type="InterPro" id="IPR045851">
    <property type="entry name" value="AMP-bd_C_sf"/>
</dbReference>
<dbReference type="GO" id="GO:0016874">
    <property type="term" value="F:ligase activity"/>
    <property type="evidence" value="ECO:0007669"/>
    <property type="project" value="UniProtKB-KW"/>
</dbReference>
<dbReference type="InterPro" id="IPR042099">
    <property type="entry name" value="ANL_N_sf"/>
</dbReference>
<dbReference type="EC" id="6.2.1.44" evidence="6"/>
<dbReference type="CDD" id="cd12119">
    <property type="entry name" value="ttLC_FACS_AlkK_like"/>
    <property type="match status" value="1"/>
</dbReference>
<feature type="domain" description="AMP-dependent synthetase/ligase" evidence="8">
    <location>
        <begin position="20"/>
        <end position="398"/>
    </location>
</feature>
<evidence type="ECO:0000313" key="10">
    <source>
        <dbReference type="EMBL" id="SPF77845.1"/>
    </source>
</evidence>
<dbReference type="NCBIfam" id="NF004837">
    <property type="entry name" value="PRK06187.1"/>
    <property type="match status" value="1"/>
</dbReference>